<protein>
    <submittedName>
        <fullName evidence="2">Uncharacterized protein</fullName>
    </submittedName>
</protein>
<evidence type="ECO:0000313" key="2">
    <source>
        <dbReference type="EMBL" id="KAJ8399324.1"/>
    </source>
</evidence>
<accession>A0AAD7SB50</accession>
<reference evidence="2" key="1">
    <citation type="journal article" date="2023" name="Science">
        <title>Genome structures resolve the early diversification of teleost fishes.</title>
        <authorList>
            <person name="Parey E."/>
            <person name="Louis A."/>
            <person name="Montfort J."/>
            <person name="Bouchez O."/>
            <person name="Roques C."/>
            <person name="Iampietro C."/>
            <person name="Lluch J."/>
            <person name="Castinel A."/>
            <person name="Donnadieu C."/>
            <person name="Desvignes T."/>
            <person name="Floi Bucao C."/>
            <person name="Jouanno E."/>
            <person name="Wen M."/>
            <person name="Mejri S."/>
            <person name="Dirks R."/>
            <person name="Jansen H."/>
            <person name="Henkel C."/>
            <person name="Chen W.J."/>
            <person name="Zahm M."/>
            <person name="Cabau C."/>
            <person name="Klopp C."/>
            <person name="Thompson A.W."/>
            <person name="Robinson-Rechavi M."/>
            <person name="Braasch I."/>
            <person name="Lecointre G."/>
            <person name="Bobe J."/>
            <person name="Postlethwait J.H."/>
            <person name="Berthelot C."/>
            <person name="Roest Crollius H."/>
            <person name="Guiguen Y."/>
        </authorList>
    </citation>
    <scope>NUCLEOTIDE SEQUENCE</scope>
    <source>
        <strain evidence="2">NC1722</strain>
    </source>
</reference>
<dbReference type="EMBL" id="JAINUG010000084">
    <property type="protein sequence ID" value="KAJ8399324.1"/>
    <property type="molecule type" value="Genomic_DNA"/>
</dbReference>
<keyword evidence="3" id="KW-1185">Reference proteome</keyword>
<feature type="region of interest" description="Disordered" evidence="1">
    <location>
        <begin position="1"/>
        <end position="32"/>
    </location>
</feature>
<dbReference type="Proteomes" id="UP001221898">
    <property type="component" value="Unassembled WGS sequence"/>
</dbReference>
<evidence type="ECO:0000256" key="1">
    <source>
        <dbReference type="SAM" id="MobiDB-lite"/>
    </source>
</evidence>
<proteinExistence type="predicted"/>
<name>A0AAD7SB50_9TELE</name>
<organism evidence="2 3">
    <name type="scientific">Aldrovandia affinis</name>
    <dbReference type="NCBI Taxonomy" id="143900"/>
    <lineage>
        <taxon>Eukaryota</taxon>
        <taxon>Metazoa</taxon>
        <taxon>Chordata</taxon>
        <taxon>Craniata</taxon>
        <taxon>Vertebrata</taxon>
        <taxon>Euteleostomi</taxon>
        <taxon>Actinopterygii</taxon>
        <taxon>Neopterygii</taxon>
        <taxon>Teleostei</taxon>
        <taxon>Notacanthiformes</taxon>
        <taxon>Halosauridae</taxon>
        <taxon>Aldrovandia</taxon>
    </lineage>
</organism>
<evidence type="ECO:0000313" key="3">
    <source>
        <dbReference type="Proteomes" id="UP001221898"/>
    </source>
</evidence>
<gene>
    <name evidence="2" type="ORF">AAFF_G00413620</name>
</gene>
<dbReference type="AlphaFoldDB" id="A0AAD7SB50"/>
<sequence length="182" mass="19546">MSNNRGAAANAEGMTQSERARSSGGWGRAGTLLEDQKRGKNLGMKARTLLRLGLTDRSGGAIEECNDPTKRGRRQEGRHMDVCCGGRMIEKAHVLTALCGSDQWLRCTLDAGPHCRGSACWKRSRIQCRRGLPELEPASVGGAGTLCNGGRRVHGRFTDRARTAPGPERPAAACSSHPSPLR</sequence>
<comment type="caution">
    <text evidence="2">The sequence shown here is derived from an EMBL/GenBank/DDBJ whole genome shotgun (WGS) entry which is preliminary data.</text>
</comment>
<feature type="region of interest" description="Disordered" evidence="1">
    <location>
        <begin position="160"/>
        <end position="182"/>
    </location>
</feature>